<evidence type="ECO:0000313" key="2">
    <source>
        <dbReference type="Proteomes" id="UP000000496"/>
    </source>
</evidence>
<proteinExistence type="predicted"/>
<dbReference type="EMBL" id="FR872582">
    <property type="protein sequence ID" value="CCB89176.1"/>
    <property type="molecule type" value="Genomic_DNA"/>
</dbReference>
<dbReference type="Proteomes" id="UP000000496">
    <property type="component" value="Chromosome gsn.131"/>
</dbReference>
<dbReference type="AlphaFoldDB" id="F8L8N4"/>
<evidence type="ECO:0000313" key="1">
    <source>
        <dbReference type="EMBL" id="CCB89176.1"/>
    </source>
</evidence>
<organism evidence="1 2">
    <name type="scientific">Simkania negevensis (strain ATCC VR-1471 / DSM 27360 / Z)</name>
    <dbReference type="NCBI Taxonomy" id="331113"/>
    <lineage>
        <taxon>Bacteria</taxon>
        <taxon>Pseudomonadati</taxon>
        <taxon>Chlamydiota</taxon>
        <taxon>Chlamydiia</taxon>
        <taxon>Parachlamydiales</taxon>
        <taxon>Simkaniaceae</taxon>
        <taxon>Simkania</taxon>
    </lineage>
</organism>
<dbReference type="STRING" id="331113.SNE_A12990"/>
<reference key="1">
    <citation type="journal article" date="2011" name="Mol. Biol. Evol.">
        <title>Unity in variety -- the pan-genome of the Chlamydiae.</title>
        <authorList>
            <person name="Collingro A."/>
            <person name="Tischler P."/>
            <person name="Weinmaier T."/>
            <person name="Penz T."/>
            <person name="Heinz E."/>
            <person name="Brunham R.C."/>
            <person name="Read T.D."/>
            <person name="Bavoil P.M."/>
            <person name="Sachse K."/>
            <person name="Kahane S."/>
            <person name="Friedman M.G."/>
            <person name="Rattei T."/>
            <person name="Myers G.S.A."/>
            <person name="Horn M."/>
        </authorList>
    </citation>
    <scope>NUCLEOTIDE SEQUENCE</scope>
    <source>
        <strain>Z</strain>
    </source>
</reference>
<dbReference type="KEGG" id="sng:SNE_A12990"/>
<name>F8L8N4_SIMNZ</name>
<protein>
    <submittedName>
        <fullName evidence="1">Uncharacterized protein</fullName>
    </submittedName>
</protein>
<dbReference type="RefSeq" id="WP_013943643.1">
    <property type="nucleotide sequence ID" value="NC_015713.1"/>
</dbReference>
<gene>
    <name evidence="1" type="ordered locus">SNE_A12990</name>
</gene>
<keyword evidence="2" id="KW-1185">Reference proteome</keyword>
<accession>F8L8N4</accession>
<dbReference type="HOGENOM" id="CLU_574773_0_0_0"/>
<reference evidence="1 2" key="2">
    <citation type="journal article" date="2011" name="Mol. Biol. Evol.">
        <title>Unity in variety--the pan-genome of the Chlamydiae.</title>
        <authorList>
            <person name="Collingro A."/>
            <person name="Tischler P."/>
            <person name="Weinmaier T."/>
            <person name="Penz T."/>
            <person name="Heinz E."/>
            <person name="Brunham R.C."/>
            <person name="Read T.D."/>
            <person name="Bavoil P.M."/>
            <person name="Sachse K."/>
            <person name="Kahane S."/>
            <person name="Friedman M.G."/>
            <person name="Rattei T."/>
            <person name="Myers G.S."/>
            <person name="Horn M."/>
        </authorList>
    </citation>
    <scope>NUCLEOTIDE SEQUENCE [LARGE SCALE GENOMIC DNA]</scope>
    <source>
        <strain evidence="2">ATCC VR-1471 / Z</strain>
    </source>
</reference>
<sequence length="475" mass="54060">MASSAIASTQKILFTTNPQDNLGDISCAFKCAQSLVQAGTLEDRQVEIRAPNLERCQNFHQYHFAIGPLLKPRLWHFRGDPELEEVSDLALQVIAPSTGCGDAFYHLRRKGIKTLSLFEYGFDPDRIPVLEPFYLSVGLGLGPDKAGIFIEHDWEKQHLLTSRAQRMERLNEISSEMRLRVVGDLSLEAFAKSCGLYVGYSSDDTLRLGFVDALLKTNQSDEMLVFTLPRFDVDKNKRTLEEICRMNHVQTLIISDEKKERSISIGGVGRIVRCCVGDFNHRDLLILWQSSEEEVLVTGDQSISEAISANKRFCYEERDHKVTFSSSLANLFSRCRPIQHARRTIPTVKTDRSNTYDSYSKIMQQIFLPAHREHFTAFNREVCKNYNCVPYVDKVIRQMLESGIENKIVYLFDSDHFDPTQLEDGIVYILSLDQVSQMQMRCDNGKSMLPELEGKIFQSGDLAGLHYVVQTTKSG</sequence>